<dbReference type="GO" id="GO:0005254">
    <property type="term" value="F:chloride channel activity"/>
    <property type="evidence" value="ECO:0007669"/>
    <property type="project" value="UniProtKB-KW"/>
</dbReference>
<keyword evidence="2" id="KW-0813">Transport</keyword>
<evidence type="ECO:0000256" key="5">
    <source>
        <dbReference type="ARBA" id="ARBA00023065"/>
    </source>
</evidence>
<dbReference type="Proteomes" id="UP000193391">
    <property type="component" value="Unassembled WGS sequence"/>
</dbReference>
<keyword evidence="6 11" id="KW-0472">Membrane</keyword>
<dbReference type="AlphaFoldDB" id="A0A1Y2KXM5"/>
<evidence type="ECO:0000256" key="3">
    <source>
        <dbReference type="ARBA" id="ARBA00022692"/>
    </source>
</evidence>
<proteinExistence type="predicted"/>
<dbReference type="EMBL" id="JFKA01000007">
    <property type="protein sequence ID" value="OSQ37132.1"/>
    <property type="molecule type" value="Genomic_DNA"/>
</dbReference>
<evidence type="ECO:0000256" key="6">
    <source>
        <dbReference type="ARBA" id="ARBA00023136"/>
    </source>
</evidence>
<feature type="transmembrane region" description="Helical" evidence="11">
    <location>
        <begin position="202"/>
        <end position="223"/>
    </location>
</feature>
<feature type="transmembrane region" description="Helical" evidence="11">
    <location>
        <begin position="68"/>
        <end position="87"/>
    </location>
</feature>
<dbReference type="InterPro" id="IPR014743">
    <property type="entry name" value="Cl-channel_core"/>
</dbReference>
<dbReference type="CDD" id="cd00400">
    <property type="entry name" value="Voltage_gated_ClC"/>
    <property type="match status" value="1"/>
</dbReference>
<feature type="transmembrane region" description="Helical" evidence="11">
    <location>
        <begin position="21"/>
        <end position="48"/>
    </location>
</feature>
<dbReference type="STRING" id="1293891.TMES_14960"/>
<feature type="transmembrane region" description="Helical" evidence="11">
    <location>
        <begin position="414"/>
        <end position="434"/>
    </location>
</feature>
<evidence type="ECO:0000256" key="11">
    <source>
        <dbReference type="SAM" id="Phobius"/>
    </source>
</evidence>
<evidence type="ECO:0000256" key="8">
    <source>
        <dbReference type="ARBA" id="ARBA00023214"/>
    </source>
</evidence>
<dbReference type="PANTHER" id="PTHR43427">
    <property type="entry name" value="CHLORIDE CHANNEL PROTEIN CLC-E"/>
    <property type="match status" value="1"/>
</dbReference>
<name>A0A1Y2KXM5_9PROT</name>
<feature type="transmembrane region" description="Helical" evidence="11">
    <location>
        <begin position="164"/>
        <end position="190"/>
    </location>
</feature>
<keyword evidence="3 11" id="KW-0812">Transmembrane</keyword>
<dbReference type="Gene3D" id="1.10.3080.10">
    <property type="entry name" value="Clc chloride channel"/>
    <property type="match status" value="1"/>
</dbReference>
<dbReference type="Pfam" id="PF00571">
    <property type="entry name" value="CBS"/>
    <property type="match status" value="2"/>
</dbReference>
<dbReference type="Gene3D" id="3.10.580.10">
    <property type="entry name" value="CBS-domain"/>
    <property type="match status" value="1"/>
</dbReference>
<feature type="transmembrane region" description="Helical" evidence="11">
    <location>
        <begin position="282"/>
        <end position="304"/>
    </location>
</feature>
<evidence type="ECO:0000313" key="13">
    <source>
        <dbReference type="EMBL" id="OSQ37132.1"/>
    </source>
</evidence>
<dbReference type="OrthoDB" id="9767361at2"/>
<evidence type="ECO:0000313" key="14">
    <source>
        <dbReference type="Proteomes" id="UP000193391"/>
    </source>
</evidence>
<protein>
    <submittedName>
        <fullName evidence="13">Chloride channel protein</fullName>
    </submittedName>
</protein>
<evidence type="ECO:0000256" key="9">
    <source>
        <dbReference type="ARBA" id="ARBA00023303"/>
    </source>
</evidence>
<feature type="transmembrane region" description="Helical" evidence="11">
    <location>
        <begin position="244"/>
        <end position="262"/>
    </location>
</feature>
<dbReference type="GO" id="GO:0034707">
    <property type="term" value="C:chloride channel complex"/>
    <property type="evidence" value="ECO:0007669"/>
    <property type="project" value="UniProtKB-KW"/>
</dbReference>
<dbReference type="InterPro" id="IPR046342">
    <property type="entry name" value="CBS_dom_sf"/>
</dbReference>
<keyword evidence="9" id="KW-0407">Ion channel</keyword>
<gene>
    <name evidence="13" type="ORF">TMES_14960</name>
</gene>
<keyword evidence="8" id="KW-0868">Chloride</keyword>
<keyword evidence="10" id="KW-0129">CBS domain</keyword>
<keyword evidence="5" id="KW-0406">Ion transport</keyword>
<dbReference type="RefSeq" id="WP_085583992.1">
    <property type="nucleotide sequence ID" value="NZ_JFKA01000007.1"/>
</dbReference>
<sequence length="597" mass="63022">MVESQVEGASPRRATLLTLCFFSLIVGIVTGYGAVAFRALVAVIHNLAFYGTFTLDYDANMLTEPSSWGPLIILVPVLGGMLVVFLVNNFAPEAKGHGVPEVMNAIYFNQGRIRPLVAVIKSVASALSIGTGAAVGREGPIIQIGSSLGSSIAQLRNLPTGQRITLLAAGAGAGIAATFNTPLGAVLFAIELMMPEVSTRTFLPVVIATGAATYIGRISFGLAPAFEVPLAAIPQVSAIDLEALVIYVVLGILSGVAAWMLIRSMLITDKFFKKMPGNDYTRHAVGMLSVGILMYVLFLTAGNYYVDGVGYGTIQAILRGGMTSLPLLVILFFAKMYATSVSIGSGASGGVFSPSLFVGATMGGAVGVIGTMIFPDAGINPAEFALVGMGGVVAAGTGAAMTAIIMIFEMTRDYNIVVPLVVAVAIALGVRRMLISETIYTSKLVLRGLHIPKERHSNMFMVHPAHEVMDRAPIFLDAAMRVSEAIEQIGPKPKVASIVVVAGDRIVGVLPDIDYLFAVSGEQGNATLSDVVDEDFVVVVDKTTLFDVIKRMHRRNARAAVVVQPCRGLPRQSDVRGVITKSHIADSVVSSMQNYLE</sequence>
<comment type="subcellular location">
    <subcellularLocation>
        <location evidence="1">Membrane</location>
        <topology evidence="1">Multi-pass membrane protein</topology>
    </subcellularLocation>
</comment>
<evidence type="ECO:0000256" key="2">
    <source>
        <dbReference type="ARBA" id="ARBA00022448"/>
    </source>
</evidence>
<dbReference type="InterPro" id="IPR000644">
    <property type="entry name" value="CBS_dom"/>
</dbReference>
<feature type="transmembrane region" description="Helical" evidence="11">
    <location>
        <begin position="316"/>
        <end position="334"/>
    </location>
</feature>
<dbReference type="SMART" id="SM00116">
    <property type="entry name" value="CBS"/>
    <property type="match status" value="1"/>
</dbReference>
<keyword evidence="4 11" id="KW-1133">Transmembrane helix</keyword>
<comment type="caution">
    <text evidence="13">The sequence shown here is derived from an EMBL/GenBank/DDBJ whole genome shotgun (WGS) entry which is preliminary data.</text>
</comment>
<dbReference type="InterPro" id="IPR050368">
    <property type="entry name" value="ClC-type_chloride_channel"/>
</dbReference>
<organism evidence="13 14">
    <name type="scientific">Thalassospira mesophila</name>
    <dbReference type="NCBI Taxonomy" id="1293891"/>
    <lineage>
        <taxon>Bacteria</taxon>
        <taxon>Pseudomonadati</taxon>
        <taxon>Pseudomonadota</taxon>
        <taxon>Alphaproteobacteria</taxon>
        <taxon>Rhodospirillales</taxon>
        <taxon>Thalassospiraceae</taxon>
        <taxon>Thalassospira</taxon>
    </lineage>
</organism>
<dbReference type="PRINTS" id="PR00762">
    <property type="entry name" value="CLCHANNEL"/>
</dbReference>
<evidence type="ECO:0000256" key="7">
    <source>
        <dbReference type="ARBA" id="ARBA00023173"/>
    </source>
</evidence>
<dbReference type="Pfam" id="PF00654">
    <property type="entry name" value="Voltage_CLC"/>
    <property type="match status" value="1"/>
</dbReference>
<feature type="domain" description="CBS" evidence="12">
    <location>
        <begin position="469"/>
        <end position="527"/>
    </location>
</feature>
<feature type="transmembrane region" description="Helical" evidence="11">
    <location>
        <begin position="386"/>
        <end position="408"/>
    </location>
</feature>
<evidence type="ECO:0000256" key="10">
    <source>
        <dbReference type="PROSITE-ProRule" id="PRU00703"/>
    </source>
</evidence>
<feature type="domain" description="CBS" evidence="12">
    <location>
        <begin position="532"/>
        <end position="596"/>
    </location>
</feature>
<accession>A0A1Y2KXM5</accession>
<dbReference type="PANTHER" id="PTHR43427:SF6">
    <property type="entry name" value="CHLORIDE CHANNEL PROTEIN CLC-E"/>
    <property type="match status" value="1"/>
</dbReference>
<dbReference type="InterPro" id="IPR001807">
    <property type="entry name" value="ClC"/>
</dbReference>
<dbReference type="PROSITE" id="PS51371">
    <property type="entry name" value="CBS"/>
    <property type="match status" value="2"/>
</dbReference>
<keyword evidence="7" id="KW-0869">Chloride channel</keyword>
<dbReference type="SUPFAM" id="SSF81340">
    <property type="entry name" value="Clc chloride channel"/>
    <property type="match status" value="1"/>
</dbReference>
<dbReference type="SUPFAM" id="SSF54631">
    <property type="entry name" value="CBS-domain pair"/>
    <property type="match status" value="1"/>
</dbReference>
<keyword evidence="14" id="KW-1185">Reference proteome</keyword>
<reference evidence="13 14" key="1">
    <citation type="submission" date="2014-03" db="EMBL/GenBank/DDBJ databases">
        <title>The draft genome sequence of Thalassospira mesophila JCM 18969.</title>
        <authorList>
            <person name="Lai Q."/>
            <person name="Shao Z."/>
        </authorList>
    </citation>
    <scope>NUCLEOTIDE SEQUENCE [LARGE SCALE GENOMIC DNA]</scope>
    <source>
        <strain evidence="13 14">JCM 18969</strain>
    </source>
</reference>
<feature type="transmembrane region" description="Helical" evidence="11">
    <location>
        <begin position="354"/>
        <end position="374"/>
    </location>
</feature>
<evidence type="ECO:0000256" key="4">
    <source>
        <dbReference type="ARBA" id="ARBA00022989"/>
    </source>
</evidence>
<evidence type="ECO:0000256" key="1">
    <source>
        <dbReference type="ARBA" id="ARBA00004141"/>
    </source>
</evidence>
<evidence type="ECO:0000259" key="12">
    <source>
        <dbReference type="PROSITE" id="PS51371"/>
    </source>
</evidence>